<keyword evidence="4" id="KW-1185">Reference proteome</keyword>
<evidence type="ECO:0000256" key="1">
    <source>
        <dbReference type="SAM" id="MobiDB-lite"/>
    </source>
</evidence>
<keyword evidence="2" id="KW-0812">Transmembrane</keyword>
<keyword evidence="2" id="KW-0472">Membrane</keyword>
<dbReference type="EMBL" id="CP003876">
    <property type="protein sequence ID" value="AFU00581.1"/>
    <property type="molecule type" value="Genomic_DNA"/>
</dbReference>
<dbReference type="RefSeq" id="WP_014983436.1">
    <property type="nucleotide sequence ID" value="NC_018681.1"/>
</dbReference>
<feature type="transmembrane region" description="Helical" evidence="2">
    <location>
        <begin position="146"/>
        <end position="169"/>
    </location>
</feature>
<reference evidence="3 4" key="1">
    <citation type="journal article" date="2012" name="J. Bacteriol.">
        <title>Complete genome sequence of Nocardia brasiliensis HUJEG-1.</title>
        <authorList>
            <person name="Vera-Cabrera L."/>
            <person name="Ortiz-Lopez R."/>
            <person name="Elizondo-Gonzalez R."/>
            <person name="Perez-Maya A.A."/>
            <person name="Ocampo-Candiani J."/>
        </authorList>
    </citation>
    <scope>NUCLEOTIDE SEQUENCE [LARGE SCALE GENOMIC DNA]</scope>
    <source>
        <strain evidence="4">ATCC 700358</strain>
    </source>
</reference>
<feature type="transmembrane region" description="Helical" evidence="2">
    <location>
        <begin position="39"/>
        <end position="58"/>
    </location>
</feature>
<feature type="compositionally biased region" description="Low complexity" evidence="1">
    <location>
        <begin position="296"/>
        <end position="311"/>
    </location>
</feature>
<protein>
    <submittedName>
        <fullName evidence="3">Putative autotransported outer membrane protein involved in cell adhesion</fullName>
    </submittedName>
</protein>
<name>K0EYE5_NOCB7</name>
<evidence type="ECO:0000313" key="3">
    <source>
        <dbReference type="EMBL" id="AFU00581.1"/>
    </source>
</evidence>
<sequence>MAAAEPPDNPAASIELETTLVEVFADRVKFEHDIIGHRMSWLMTLNGFLIGGAAILSANRDRFAGPAVLTGALIIICIAGALSNASCLFSNWWAGKAMRDAADALADSWSDEGRRRVGPLMRLYGRDPRAFRGAERPLPSEWLHPWFLLPTLFWLLYCIAGLFATTVSGDKGGHWQANALPLAVTVVLFVPLTLLDIPRHRKRRNECAIIEQLERAHGVPIERGAQRRRYRAERKAVRKWVRLQQRSGSPVEVKRPWVFGVIPIETHSKYLAVVQIEQQLPEPEPPAPEQVPAPPAGAEQVPAQPAAAERVPVPPAETARVPVPPGETVRVPVPPGETERVPVPPAETARVPVPPGETARVPVPPSGAERVPAPPTAAERVPAAQPPAPAERAVGVDPAGTAG</sequence>
<keyword evidence="2" id="KW-1133">Transmembrane helix</keyword>
<evidence type="ECO:0000313" key="4">
    <source>
        <dbReference type="Proteomes" id="UP000006304"/>
    </source>
</evidence>
<accession>K0EYE5</accession>
<gene>
    <name evidence="3" type="ORF">O3I_013100</name>
</gene>
<dbReference type="eggNOG" id="COG3170">
    <property type="taxonomic scope" value="Bacteria"/>
</dbReference>
<feature type="transmembrane region" description="Helical" evidence="2">
    <location>
        <begin position="175"/>
        <end position="195"/>
    </location>
</feature>
<feature type="compositionally biased region" description="Pro residues" evidence="1">
    <location>
        <begin position="282"/>
        <end position="295"/>
    </location>
</feature>
<dbReference type="KEGG" id="nbr:O3I_013100"/>
<dbReference type="AlphaFoldDB" id="K0EYE5"/>
<dbReference type="Proteomes" id="UP000006304">
    <property type="component" value="Chromosome"/>
</dbReference>
<dbReference type="STRING" id="1133849.O3I_013100"/>
<feature type="region of interest" description="Disordered" evidence="1">
    <location>
        <begin position="281"/>
        <end position="403"/>
    </location>
</feature>
<organism evidence="3 4">
    <name type="scientific">Nocardia brasiliensis (strain ATCC 700358 / HUJEG-1)</name>
    <dbReference type="NCBI Taxonomy" id="1133849"/>
    <lineage>
        <taxon>Bacteria</taxon>
        <taxon>Bacillati</taxon>
        <taxon>Actinomycetota</taxon>
        <taxon>Actinomycetes</taxon>
        <taxon>Mycobacteriales</taxon>
        <taxon>Nocardiaceae</taxon>
        <taxon>Nocardia</taxon>
    </lineage>
</organism>
<dbReference type="HOGENOM" id="CLU_683016_0_0_11"/>
<proteinExistence type="predicted"/>
<evidence type="ECO:0000256" key="2">
    <source>
        <dbReference type="SAM" id="Phobius"/>
    </source>
</evidence>
<feature type="transmembrane region" description="Helical" evidence="2">
    <location>
        <begin position="64"/>
        <end position="89"/>
    </location>
</feature>